<dbReference type="PANTHER" id="PTHR10217:SF435">
    <property type="entry name" value="POTASSIUM VOLTAGE-GATED CHANNEL PROTEIN EAG"/>
    <property type="match status" value="1"/>
</dbReference>
<evidence type="ECO:0000313" key="21">
    <source>
        <dbReference type="EMBL" id="KAL3401929.1"/>
    </source>
</evidence>
<dbReference type="Gene3D" id="1.10.287.70">
    <property type="match status" value="1"/>
</dbReference>
<keyword evidence="2" id="KW-0813">Transport</keyword>
<feature type="compositionally biased region" description="Low complexity" evidence="16">
    <location>
        <begin position="1271"/>
        <end position="1282"/>
    </location>
</feature>
<keyword evidence="11" id="KW-0406">Ion transport</keyword>
<dbReference type="PRINTS" id="PR01464">
    <property type="entry name" value="EAGCHANNEL"/>
</dbReference>
<dbReference type="Gene3D" id="1.10.1200.260">
    <property type="match status" value="1"/>
</dbReference>
<feature type="transmembrane region" description="Helical" evidence="17">
    <location>
        <begin position="226"/>
        <end position="244"/>
    </location>
</feature>
<dbReference type="CDD" id="cd00038">
    <property type="entry name" value="CAP_ED"/>
    <property type="match status" value="1"/>
</dbReference>
<evidence type="ECO:0000256" key="15">
    <source>
        <dbReference type="SAM" id="Coils"/>
    </source>
</evidence>
<feature type="compositionally biased region" description="Low complexity" evidence="16">
    <location>
        <begin position="1088"/>
        <end position="1113"/>
    </location>
</feature>
<comment type="subcellular location">
    <subcellularLocation>
        <location evidence="1">Membrane</location>
        <topology evidence="1">Multi-pass membrane protein</topology>
    </subcellularLocation>
</comment>
<dbReference type="Pfam" id="PF13426">
    <property type="entry name" value="PAS_9"/>
    <property type="match status" value="1"/>
</dbReference>
<dbReference type="CDD" id="cd00130">
    <property type="entry name" value="PAS"/>
    <property type="match status" value="1"/>
</dbReference>
<dbReference type="Pfam" id="PF00027">
    <property type="entry name" value="cNMP_binding"/>
    <property type="match status" value="1"/>
</dbReference>
<evidence type="ECO:0000256" key="11">
    <source>
        <dbReference type="ARBA" id="ARBA00023065"/>
    </source>
</evidence>
<dbReference type="PANTHER" id="PTHR10217">
    <property type="entry name" value="VOLTAGE AND LIGAND GATED POTASSIUM CHANNEL"/>
    <property type="match status" value="1"/>
</dbReference>
<dbReference type="NCBIfam" id="TIGR00229">
    <property type="entry name" value="sensory_box"/>
    <property type="match status" value="1"/>
</dbReference>
<organism evidence="21 22">
    <name type="scientific">Trichogramma kaykai</name>
    <dbReference type="NCBI Taxonomy" id="54128"/>
    <lineage>
        <taxon>Eukaryota</taxon>
        <taxon>Metazoa</taxon>
        <taxon>Ecdysozoa</taxon>
        <taxon>Arthropoda</taxon>
        <taxon>Hexapoda</taxon>
        <taxon>Insecta</taxon>
        <taxon>Pterygota</taxon>
        <taxon>Neoptera</taxon>
        <taxon>Endopterygota</taxon>
        <taxon>Hymenoptera</taxon>
        <taxon>Apocrita</taxon>
        <taxon>Proctotrupomorpha</taxon>
        <taxon>Chalcidoidea</taxon>
        <taxon>Trichogrammatidae</taxon>
        <taxon>Trichogramma</taxon>
    </lineage>
</organism>
<feature type="region of interest" description="Disordered" evidence="16">
    <location>
        <begin position="1060"/>
        <end position="1118"/>
    </location>
</feature>
<feature type="region of interest" description="Disordered" evidence="16">
    <location>
        <begin position="1152"/>
        <end position="1193"/>
    </location>
</feature>
<feature type="region of interest" description="Disordered" evidence="16">
    <location>
        <begin position="1010"/>
        <end position="1041"/>
    </location>
</feature>
<evidence type="ECO:0000256" key="16">
    <source>
        <dbReference type="SAM" id="MobiDB-lite"/>
    </source>
</evidence>
<evidence type="ECO:0000313" key="22">
    <source>
        <dbReference type="Proteomes" id="UP001627154"/>
    </source>
</evidence>
<feature type="compositionally biased region" description="Polar residues" evidence="16">
    <location>
        <begin position="1370"/>
        <end position="1383"/>
    </location>
</feature>
<feature type="region of interest" description="Disordered" evidence="16">
    <location>
        <begin position="832"/>
        <end position="885"/>
    </location>
</feature>
<dbReference type="InterPro" id="IPR003949">
    <property type="entry name" value="K_chnl_volt-dep_EAG"/>
</dbReference>
<keyword evidence="7" id="KW-0112">Calmodulin-binding</keyword>
<keyword evidence="9" id="KW-0630">Potassium</keyword>
<feature type="transmembrane region" description="Helical" evidence="17">
    <location>
        <begin position="457"/>
        <end position="477"/>
    </location>
</feature>
<feature type="compositionally biased region" description="Polar residues" evidence="16">
    <location>
        <begin position="1311"/>
        <end position="1321"/>
    </location>
</feature>
<keyword evidence="4" id="KW-0597">Phosphoprotein</keyword>
<name>A0ABD2XA30_9HYME</name>
<dbReference type="InterPro" id="IPR000595">
    <property type="entry name" value="cNMP-bd_dom"/>
</dbReference>
<keyword evidence="3" id="KW-0633">Potassium transport</keyword>
<feature type="coiled-coil region" evidence="15">
    <location>
        <begin position="980"/>
        <end position="1007"/>
    </location>
</feature>
<evidence type="ECO:0000256" key="14">
    <source>
        <dbReference type="ARBA" id="ARBA00023303"/>
    </source>
</evidence>
<dbReference type="SMART" id="SM00100">
    <property type="entry name" value="cNMP"/>
    <property type="match status" value="1"/>
</dbReference>
<evidence type="ECO:0000256" key="8">
    <source>
        <dbReference type="ARBA" id="ARBA00022882"/>
    </source>
</evidence>
<keyword evidence="6" id="KW-0631">Potassium channel</keyword>
<dbReference type="InterPro" id="IPR005821">
    <property type="entry name" value="Ion_trans_dom"/>
</dbReference>
<proteinExistence type="predicted"/>
<dbReference type="PROSITE" id="PS50113">
    <property type="entry name" value="PAC"/>
    <property type="match status" value="1"/>
</dbReference>
<evidence type="ECO:0000256" key="4">
    <source>
        <dbReference type="ARBA" id="ARBA00022553"/>
    </source>
</evidence>
<comment type="caution">
    <text evidence="21">The sequence shown here is derived from an EMBL/GenBank/DDBJ whole genome shotgun (WGS) entry which is preliminary data.</text>
</comment>
<feature type="compositionally biased region" description="Low complexity" evidence="16">
    <location>
        <begin position="1218"/>
        <end position="1233"/>
    </location>
</feature>
<dbReference type="GO" id="GO:0005249">
    <property type="term" value="F:voltage-gated potassium channel activity"/>
    <property type="evidence" value="ECO:0007669"/>
    <property type="project" value="UniProtKB-ARBA"/>
</dbReference>
<evidence type="ECO:0008006" key="23">
    <source>
        <dbReference type="Google" id="ProtNLM"/>
    </source>
</evidence>
<dbReference type="Gene3D" id="3.30.450.20">
    <property type="entry name" value="PAS domain"/>
    <property type="match status" value="1"/>
</dbReference>
<dbReference type="GO" id="GO:0034702">
    <property type="term" value="C:monoatomic ion channel complex"/>
    <property type="evidence" value="ECO:0007669"/>
    <property type="project" value="UniProtKB-KW"/>
</dbReference>
<feature type="transmembrane region" description="Helical" evidence="17">
    <location>
        <begin position="355"/>
        <end position="381"/>
    </location>
</feature>
<dbReference type="GO" id="GO:0005516">
    <property type="term" value="F:calmodulin binding"/>
    <property type="evidence" value="ECO:0007669"/>
    <property type="project" value="UniProtKB-KW"/>
</dbReference>
<dbReference type="InterPro" id="IPR050818">
    <property type="entry name" value="KCNH_animal-type"/>
</dbReference>
<keyword evidence="15" id="KW-0175">Coiled coil</keyword>
<keyword evidence="5 17" id="KW-0812">Transmembrane</keyword>
<dbReference type="InterPro" id="IPR035965">
    <property type="entry name" value="PAS-like_dom_sf"/>
</dbReference>
<protein>
    <recommendedName>
        <fullName evidence="23">Potassium voltage-gated channel protein eag</fullName>
    </recommendedName>
</protein>
<evidence type="ECO:0000259" key="20">
    <source>
        <dbReference type="PROSITE" id="PS50113"/>
    </source>
</evidence>
<accession>A0ABD2XA30</accession>
<dbReference type="Pfam" id="PF00520">
    <property type="entry name" value="Ion_trans"/>
    <property type="match status" value="1"/>
</dbReference>
<dbReference type="PROSITE" id="PS50042">
    <property type="entry name" value="CNMP_BINDING_3"/>
    <property type="match status" value="1"/>
</dbReference>
<evidence type="ECO:0000256" key="7">
    <source>
        <dbReference type="ARBA" id="ARBA00022860"/>
    </source>
</evidence>
<dbReference type="InterPro" id="IPR014710">
    <property type="entry name" value="RmlC-like_jellyroll"/>
</dbReference>
<sequence length="1443" mass="156470">MANAQIVDFPIVYCNESFCKISGYNRAEVMQKSCRCSFMYGELTDKETIARIEECLEGQICDQFEILLYKKNKTPLWLLLQIAPIKNERDLVVLFLLTFRDITALKQPIETDDVKGGLSKFAKLARSVTRSRSVLVSQFSSHLPALKDSTLPVATKQSHLGHRRREIYGVATGGRDVVAGPAAAGGLMVLSTPMMSLSGDVMPQYRQEAPKTPPHILLHYCAFKAIWDWIILCLTFYTAIMVPYNVAFKNKTSEDVFLLVVDTIVDVIFFIDIVLNFHTTFVGAGGEVVSDPKVIRMNYLKSWFIIDLLSCLPYDVFNAFDHDEDGIGSLFSALKVVRLLRLGRVVRKLDRYLEYGAAMLILLLCFYMLVAHWLACVWYSIGRSDADAGVQYSWLWKLANVTQSPYSYLWTNASTAPELVAGPPRRTMYVTALYFTMTCMTSVGFGNVAAETDNEKIFTICMMIIAALLYATIFGHVTTIIQQMTSATAKYHDMLNNVREFMKLHEVPKALSERVMDYVVSTWAMTKGLDTDKVLNYCPKDMKADICVHLNRKVFNEHPAFRLASDGCLRALAMHFTMSHSAPGDLLYHTGESIDSLCFIVTGSLEVIQDDEVVAILGKGDVFGDSFWKDSAVGQSAANVRALTYCDLHTIKRDKLLEVLDFYQAFANSFARNLILTYNLRHRLIFRKVADVRREKELAERRKNEPQLDQSQDHLVRKIFSRFKTDGEPQISISQIARASNRSNQDSDEELTVSVLPPWPSFRFRRERHAADVEKGDEKEEKISSGSLVRKVVAAPAEPEASGPGRPRASKWGRLLELKKYGEATKIPISEPDEDLWDAKRSSSLDSGSDGGSGPETFKRSLSHRGDSGGGGSGSRFGGGGSGGPSSMMVGGLGVGLSSGGVGSNKVFPKLGKLTGVTIEEDVESKEMSSGGGGSSTALALHDSSKQSALQMRRLESYDGGLIGQSGHDREILAAVLEVKVDLKLEVQRVNQRLAKIEDLLAQIVTRLPAPTTPVTPSPTPTPTPSPVPPPAPPPANLLMTTGSSPFALALARSQAAAVAGPSGMSSSSGAGSPQQQLTCSGGGGQGPTSPQTPTSAQASSSSPDSRPPSVSATTQTSARERNWVLIRNWVRAGVLYRHKCKIYWFIHSEPSPSTTPKEKEPQHHHQQQQPTPSTPGCSSFATTASSSSTSSPALTASQQISVIAASSPSRAHQQLQISASSAMSSPSITRSPGSKAPTPPPHHPHHAHHHHHHHQYHQYGGSTLQQQPITTTTTTTSSSSSGAGGGGGVREPLLERLLSHHRQQQQQQQETAADQQPSTSYGGGGDGQATLGATSSTSSSGALGPLLLRKRRSKSRSKGAAPLAPLASQPVSPTEPTETTQMLPPEPSGPGGDDGAGAGGGGGDEPMLRPSSSSATRTPTGTSASEEPPKKRQAPRPNREYL</sequence>
<feature type="compositionally biased region" description="Low complexity" evidence="16">
    <location>
        <begin position="1330"/>
        <end position="1348"/>
    </location>
</feature>
<feature type="compositionally biased region" description="Low complexity" evidence="16">
    <location>
        <begin position="1410"/>
        <end position="1426"/>
    </location>
</feature>
<keyword evidence="13" id="KW-0325">Glycoprotein</keyword>
<dbReference type="SMART" id="SM00086">
    <property type="entry name" value="PAC"/>
    <property type="match status" value="1"/>
</dbReference>
<feature type="compositionally biased region" description="Basic residues" evidence="16">
    <location>
        <begin position="1243"/>
        <end position="1257"/>
    </location>
</feature>
<dbReference type="InterPro" id="IPR003938">
    <property type="entry name" value="K_chnl_volt-dep_EAG/ELK/ERG"/>
</dbReference>
<dbReference type="InterPro" id="IPR000014">
    <property type="entry name" value="PAS"/>
</dbReference>
<feature type="compositionally biased region" description="Gly residues" evidence="16">
    <location>
        <begin position="1390"/>
        <end position="1405"/>
    </location>
</feature>
<evidence type="ECO:0000256" key="9">
    <source>
        <dbReference type="ARBA" id="ARBA00022958"/>
    </source>
</evidence>
<dbReference type="SUPFAM" id="SSF81324">
    <property type="entry name" value="Voltage-gated potassium channels"/>
    <property type="match status" value="1"/>
</dbReference>
<feature type="domain" description="Cyclic nucleotide-binding" evidence="18">
    <location>
        <begin position="583"/>
        <end position="660"/>
    </location>
</feature>
<dbReference type="InterPro" id="IPR018490">
    <property type="entry name" value="cNMP-bd_dom_sf"/>
</dbReference>
<evidence type="ECO:0000256" key="5">
    <source>
        <dbReference type="ARBA" id="ARBA00022692"/>
    </source>
</evidence>
<evidence type="ECO:0000256" key="1">
    <source>
        <dbReference type="ARBA" id="ARBA00004141"/>
    </source>
</evidence>
<feature type="compositionally biased region" description="Basic residues" evidence="16">
    <location>
        <begin position="1349"/>
        <end position="1358"/>
    </location>
</feature>
<evidence type="ECO:0000256" key="2">
    <source>
        <dbReference type="ARBA" id="ARBA00022448"/>
    </source>
</evidence>
<keyword evidence="22" id="KW-1185">Reference proteome</keyword>
<dbReference type="InterPro" id="IPR001610">
    <property type="entry name" value="PAC"/>
</dbReference>
<dbReference type="Gene3D" id="2.60.120.10">
    <property type="entry name" value="Jelly Rolls"/>
    <property type="match status" value="1"/>
</dbReference>
<feature type="region of interest" description="Disordered" evidence="16">
    <location>
        <begin position="1206"/>
        <end position="1443"/>
    </location>
</feature>
<dbReference type="PRINTS" id="PR01463">
    <property type="entry name" value="EAGCHANLFMLY"/>
</dbReference>
<evidence type="ECO:0000259" key="18">
    <source>
        <dbReference type="PROSITE" id="PS50042"/>
    </source>
</evidence>
<keyword evidence="8" id="KW-0851">Voltage-gated channel</keyword>
<dbReference type="SUPFAM" id="SSF51206">
    <property type="entry name" value="cAMP-binding domain-like"/>
    <property type="match status" value="1"/>
</dbReference>
<evidence type="ECO:0000256" key="12">
    <source>
        <dbReference type="ARBA" id="ARBA00023136"/>
    </source>
</evidence>
<keyword evidence="12 17" id="KW-0472">Membrane</keyword>
<dbReference type="FunFam" id="1.10.1200.260:FF:000003">
    <property type="entry name" value="Potassium voltage-gated channel subfamily H member 1"/>
    <property type="match status" value="1"/>
</dbReference>
<evidence type="ECO:0000256" key="10">
    <source>
        <dbReference type="ARBA" id="ARBA00022989"/>
    </source>
</evidence>
<keyword evidence="10 17" id="KW-1133">Transmembrane helix</keyword>
<dbReference type="PROSITE" id="PS50112">
    <property type="entry name" value="PAS"/>
    <property type="match status" value="1"/>
</dbReference>
<feature type="compositionally biased region" description="Low complexity" evidence="16">
    <location>
        <begin position="1179"/>
        <end position="1193"/>
    </location>
</feature>
<reference evidence="21 22" key="1">
    <citation type="journal article" date="2024" name="bioRxiv">
        <title>A reference genome for Trichogramma kaykai: A tiny desert-dwelling parasitoid wasp with competing sex-ratio distorters.</title>
        <authorList>
            <person name="Culotta J."/>
            <person name="Lindsey A.R."/>
        </authorList>
    </citation>
    <scope>NUCLEOTIDE SEQUENCE [LARGE SCALE GENOMIC DNA]</scope>
    <source>
        <strain evidence="21 22">KSX58</strain>
    </source>
</reference>
<feature type="compositionally biased region" description="Polar residues" evidence="16">
    <location>
        <begin position="1261"/>
        <end position="1270"/>
    </location>
</feature>
<dbReference type="SUPFAM" id="SSF55785">
    <property type="entry name" value="PYP-like sensor domain (PAS domain)"/>
    <property type="match status" value="1"/>
</dbReference>
<dbReference type="InterPro" id="IPR000700">
    <property type="entry name" value="PAS-assoc_C"/>
</dbReference>
<feature type="compositionally biased region" description="Low complexity" evidence="16">
    <location>
        <begin position="1060"/>
        <end position="1073"/>
    </location>
</feature>
<feature type="compositionally biased region" description="Gly residues" evidence="16">
    <location>
        <begin position="868"/>
        <end position="884"/>
    </location>
</feature>
<feature type="domain" description="PAS" evidence="19">
    <location>
        <begin position="11"/>
        <end position="63"/>
    </location>
</feature>
<dbReference type="FunFam" id="3.30.450.20:FF:000009">
    <property type="entry name" value="Potassium voltage-gated channel subfamily H member 1"/>
    <property type="match status" value="1"/>
</dbReference>
<gene>
    <name evidence="21" type="ORF">TKK_004950</name>
</gene>
<feature type="transmembrane region" description="Helical" evidence="17">
    <location>
        <begin position="428"/>
        <end position="450"/>
    </location>
</feature>
<feature type="domain" description="PAC" evidence="20">
    <location>
        <begin position="62"/>
        <end position="114"/>
    </location>
</feature>
<keyword evidence="14" id="KW-0407">Ion channel</keyword>
<evidence type="ECO:0000256" key="17">
    <source>
        <dbReference type="SAM" id="Phobius"/>
    </source>
</evidence>
<evidence type="ECO:0000256" key="6">
    <source>
        <dbReference type="ARBA" id="ARBA00022826"/>
    </source>
</evidence>
<evidence type="ECO:0000256" key="13">
    <source>
        <dbReference type="ARBA" id="ARBA00023180"/>
    </source>
</evidence>
<evidence type="ECO:0000256" key="3">
    <source>
        <dbReference type="ARBA" id="ARBA00022538"/>
    </source>
</evidence>
<dbReference type="EMBL" id="JBJJXI010000041">
    <property type="protein sequence ID" value="KAL3401929.1"/>
    <property type="molecule type" value="Genomic_DNA"/>
</dbReference>
<feature type="compositionally biased region" description="Pro residues" evidence="16">
    <location>
        <begin position="1011"/>
        <end position="1036"/>
    </location>
</feature>
<dbReference type="FunFam" id="2.60.120.10:FF:000009">
    <property type="entry name" value="Potassium voltage-gated channel subfamily H member 1"/>
    <property type="match status" value="1"/>
</dbReference>
<evidence type="ECO:0000259" key="19">
    <source>
        <dbReference type="PROSITE" id="PS50112"/>
    </source>
</evidence>
<dbReference type="Proteomes" id="UP001627154">
    <property type="component" value="Unassembled WGS sequence"/>
</dbReference>